<comment type="subcellular location">
    <subcellularLocation>
        <location evidence="1">Mitochondrion matrix</location>
    </subcellularLocation>
</comment>
<evidence type="ECO:0000256" key="10">
    <source>
        <dbReference type="RuleBase" id="RU000441"/>
    </source>
</evidence>
<dbReference type="NCBIfam" id="NF007128">
    <property type="entry name" value="PRK09569.1"/>
    <property type="match status" value="1"/>
</dbReference>
<evidence type="ECO:0000256" key="6">
    <source>
        <dbReference type="ARBA" id="ARBA00022679"/>
    </source>
</evidence>
<evidence type="ECO:0000313" key="12">
    <source>
        <dbReference type="Proteomes" id="UP000694402"/>
    </source>
</evidence>
<evidence type="ECO:0000256" key="7">
    <source>
        <dbReference type="ARBA" id="ARBA00023128"/>
    </source>
</evidence>
<sequence>LIVFSRNATTSTNLRDVLSNLVPKEQSRIKNFKTQYGKTNIGSISVDMIYGGIRGMKGLVYETSVLDEDEGICFCGYSIPECQQMLPKAPGCAEPLPEGLFWLLVTGQVPTEEQVNWLSKEWAKRAALPSHVVTMLDNFPTNLHPMSQFSATITALNSESSFAQAYSEGVNKAKYWWEFVYEDSMDLIAKLPCVAAKIYRNLYREGSSIGAIDFSLDWSHNFTNMLGYRDATFTELMYLYLTIHSDHEGGNVSAHTTMNGLAGPLHGLANQEVLVWLTALQKEMGGEVSDKAMRDYIWNTLKSGRVVPGYGHAVLRKTDPRYTYQQEFAFKHLPDDPMFKLVHQLYKIVPNVLLEQGKAKNPWPNMDAHSGVLLQVCRRLGQTYWSTLPTDWEGHRVTVTRKASTLS</sequence>
<gene>
    <name evidence="11" type="primary">CS</name>
</gene>
<dbReference type="InterPro" id="IPR016143">
    <property type="entry name" value="Citrate_synth-like_sm_a-sub"/>
</dbReference>
<dbReference type="GO" id="GO:0005759">
    <property type="term" value="C:mitochondrial matrix"/>
    <property type="evidence" value="ECO:0007669"/>
    <property type="project" value="UniProtKB-SubCell"/>
</dbReference>
<dbReference type="PRINTS" id="PR00143">
    <property type="entry name" value="CITRTSNTHASE"/>
</dbReference>
<evidence type="ECO:0000256" key="4">
    <source>
        <dbReference type="ARBA" id="ARBA00011738"/>
    </source>
</evidence>
<comment type="function">
    <text evidence="8">Key enzyme of the Krebs tricarboxylic acid cycle which catalyzes the synthesis of citrate from acetyl coenzyme A and oxaloacetate.</text>
</comment>
<reference evidence="11" key="2">
    <citation type="submission" date="2025-09" db="UniProtKB">
        <authorList>
            <consortium name="Ensembl"/>
        </authorList>
    </citation>
    <scope>IDENTIFICATION</scope>
</reference>
<dbReference type="FunFam" id="1.10.580.10:FF:000001">
    <property type="entry name" value="Citrate synthase"/>
    <property type="match status" value="1"/>
</dbReference>
<evidence type="ECO:0000256" key="1">
    <source>
        <dbReference type="ARBA" id="ARBA00004305"/>
    </source>
</evidence>
<dbReference type="InterPro" id="IPR019810">
    <property type="entry name" value="Citrate_synthase_AS"/>
</dbReference>
<evidence type="ECO:0000256" key="9">
    <source>
        <dbReference type="ARBA" id="ARBA00052478"/>
    </source>
</evidence>
<dbReference type="PANTHER" id="PTHR11739">
    <property type="entry name" value="CITRATE SYNTHASE"/>
    <property type="match status" value="1"/>
</dbReference>
<dbReference type="FunFam" id="1.10.230.10:FF:000001">
    <property type="entry name" value="Citrate synthase"/>
    <property type="match status" value="1"/>
</dbReference>
<evidence type="ECO:0000256" key="2">
    <source>
        <dbReference type="ARBA" id="ARBA00004751"/>
    </source>
</evidence>
<accession>A0A8C8D7L6</accession>
<dbReference type="SUPFAM" id="SSF48256">
    <property type="entry name" value="Citrate synthase"/>
    <property type="match status" value="1"/>
</dbReference>
<dbReference type="Proteomes" id="UP000694402">
    <property type="component" value="Unassembled WGS sequence"/>
</dbReference>
<dbReference type="GO" id="GO:0036440">
    <property type="term" value="F:citrate synthase activity"/>
    <property type="evidence" value="ECO:0007669"/>
    <property type="project" value="UniProtKB-EC"/>
</dbReference>
<protein>
    <recommendedName>
        <fullName evidence="10">Citrate synthase</fullName>
    </recommendedName>
</protein>
<proteinExistence type="inferred from homology"/>
<keyword evidence="6 10" id="KW-0808">Transferase</keyword>
<dbReference type="AlphaFoldDB" id="A0A8C8D7L6"/>
<dbReference type="InterPro" id="IPR016142">
    <property type="entry name" value="Citrate_synth-like_lrg_a-sub"/>
</dbReference>
<dbReference type="Gene3D" id="1.10.230.10">
    <property type="entry name" value="Cytochrome P450-Terp, domain 2"/>
    <property type="match status" value="1"/>
</dbReference>
<dbReference type="Ensembl" id="ENSOTST00005024883.2">
    <property type="protein sequence ID" value="ENSOTSP00005022988.2"/>
    <property type="gene ID" value="ENSOTSG00005010929.2"/>
</dbReference>
<comment type="similarity">
    <text evidence="3 10">Belongs to the citrate synthase family.</text>
</comment>
<comment type="pathway">
    <text evidence="2">Carbohydrate metabolism; tricarboxylic acid cycle; isocitrate from oxaloacetate: step 1/2.</text>
</comment>
<dbReference type="InterPro" id="IPR002020">
    <property type="entry name" value="Citrate_synthase"/>
</dbReference>
<evidence type="ECO:0000256" key="5">
    <source>
        <dbReference type="ARBA" id="ARBA00022532"/>
    </source>
</evidence>
<dbReference type="GeneTree" id="ENSGT00390000006813"/>
<dbReference type="Gene3D" id="1.10.580.10">
    <property type="entry name" value="Citrate Synthase, domain 1"/>
    <property type="match status" value="1"/>
</dbReference>
<evidence type="ECO:0000313" key="11">
    <source>
        <dbReference type="Ensembl" id="ENSOTSP00005022988.2"/>
    </source>
</evidence>
<dbReference type="Pfam" id="PF00285">
    <property type="entry name" value="Citrate_synt"/>
    <property type="match status" value="2"/>
</dbReference>
<organism evidence="11 12">
    <name type="scientific">Oncorhynchus tshawytscha</name>
    <name type="common">Chinook salmon</name>
    <name type="synonym">Salmo tshawytscha</name>
    <dbReference type="NCBI Taxonomy" id="74940"/>
    <lineage>
        <taxon>Eukaryota</taxon>
        <taxon>Metazoa</taxon>
        <taxon>Chordata</taxon>
        <taxon>Craniata</taxon>
        <taxon>Vertebrata</taxon>
        <taxon>Euteleostomi</taxon>
        <taxon>Actinopterygii</taxon>
        <taxon>Neopterygii</taxon>
        <taxon>Teleostei</taxon>
        <taxon>Protacanthopterygii</taxon>
        <taxon>Salmoniformes</taxon>
        <taxon>Salmonidae</taxon>
        <taxon>Salmoninae</taxon>
        <taxon>Oncorhynchus</taxon>
    </lineage>
</organism>
<evidence type="ECO:0000256" key="8">
    <source>
        <dbReference type="ARBA" id="ARBA00045710"/>
    </source>
</evidence>
<comment type="subunit">
    <text evidence="4">Homodimer.</text>
</comment>
<dbReference type="GO" id="GO:0005975">
    <property type="term" value="P:carbohydrate metabolic process"/>
    <property type="evidence" value="ECO:0007669"/>
    <property type="project" value="TreeGrafter"/>
</dbReference>
<keyword evidence="12" id="KW-1185">Reference proteome</keyword>
<keyword evidence="5" id="KW-0816">Tricarboxylic acid cycle</keyword>
<reference evidence="11" key="1">
    <citation type="submission" date="2025-08" db="UniProtKB">
        <authorList>
            <consortium name="Ensembl"/>
        </authorList>
    </citation>
    <scope>IDENTIFICATION</scope>
</reference>
<dbReference type="GO" id="GO:0006099">
    <property type="term" value="P:tricarboxylic acid cycle"/>
    <property type="evidence" value="ECO:0007669"/>
    <property type="project" value="UniProtKB-KW"/>
</dbReference>
<comment type="catalytic activity">
    <reaction evidence="9">
        <text>oxaloacetate + acetyl-CoA + H2O = citrate + CoA + H(+)</text>
        <dbReference type="Rhea" id="RHEA:16845"/>
        <dbReference type="ChEBI" id="CHEBI:15377"/>
        <dbReference type="ChEBI" id="CHEBI:15378"/>
        <dbReference type="ChEBI" id="CHEBI:16452"/>
        <dbReference type="ChEBI" id="CHEBI:16947"/>
        <dbReference type="ChEBI" id="CHEBI:57287"/>
        <dbReference type="ChEBI" id="CHEBI:57288"/>
        <dbReference type="EC" id="2.3.3.1"/>
    </reaction>
</comment>
<dbReference type="PROSITE" id="PS00480">
    <property type="entry name" value="CITRATE_SYNTHASE"/>
    <property type="match status" value="1"/>
</dbReference>
<keyword evidence="7" id="KW-0496">Mitochondrion</keyword>
<evidence type="ECO:0000256" key="3">
    <source>
        <dbReference type="ARBA" id="ARBA00010566"/>
    </source>
</evidence>
<dbReference type="InterPro" id="IPR036969">
    <property type="entry name" value="Citrate_synthase_sf"/>
</dbReference>
<name>A0A8C8D7L6_ONCTS</name>
<dbReference type="PANTHER" id="PTHR11739:SF8">
    <property type="entry name" value="CITRATE SYNTHASE, MITOCHONDRIAL"/>
    <property type="match status" value="1"/>
</dbReference>